<evidence type="ECO:0000256" key="7">
    <source>
        <dbReference type="ARBA" id="ARBA00047848"/>
    </source>
</evidence>
<comment type="pathway">
    <text evidence="1">Amino-acid biosynthesis; L-phenylalanine biosynthesis; phenylpyruvate from prephenate: step 1/1.</text>
</comment>
<dbReference type="EC" id="4.2.1.51" evidence="2"/>
<dbReference type="PANTHER" id="PTHR21022:SF19">
    <property type="entry name" value="PREPHENATE DEHYDRATASE-RELATED"/>
    <property type="match status" value="1"/>
</dbReference>
<dbReference type="SUPFAM" id="SSF53850">
    <property type="entry name" value="Periplasmic binding protein-like II"/>
    <property type="match status" value="1"/>
</dbReference>
<evidence type="ECO:0000313" key="10">
    <source>
        <dbReference type="EMBL" id="EKB30059.1"/>
    </source>
</evidence>
<dbReference type="PATRIC" id="fig|742823.3.peg.2330"/>
<dbReference type="OrthoDB" id="9802281at2"/>
<comment type="caution">
    <text evidence="10">The sequence shown here is derived from an EMBL/GenBank/DDBJ whole genome shotgun (WGS) entry which is preliminary data.</text>
</comment>
<keyword evidence="6" id="KW-0456">Lyase</keyword>
<feature type="domain" description="ACT" evidence="9">
    <location>
        <begin position="198"/>
        <end position="275"/>
    </location>
</feature>
<dbReference type="PROSITE" id="PS51671">
    <property type="entry name" value="ACT"/>
    <property type="match status" value="1"/>
</dbReference>
<dbReference type="EMBL" id="ADMG01000058">
    <property type="protein sequence ID" value="EKB30059.1"/>
    <property type="molecule type" value="Genomic_DNA"/>
</dbReference>
<protein>
    <recommendedName>
        <fullName evidence="2">prephenate dehydratase</fullName>
        <ecNumber evidence="2">4.2.1.51</ecNumber>
    </recommendedName>
</protein>
<evidence type="ECO:0000256" key="3">
    <source>
        <dbReference type="ARBA" id="ARBA00022605"/>
    </source>
</evidence>
<accession>K1KE81</accession>
<dbReference type="GO" id="GO:0009094">
    <property type="term" value="P:L-phenylalanine biosynthetic process"/>
    <property type="evidence" value="ECO:0007669"/>
    <property type="project" value="UniProtKB-UniPathway"/>
</dbReference>
<evidence type="ECO:0000256" key="6">
    <source>
        <dbReference type="ARBA" id="ARBA00023239"/>
    </source>
</evidence>
<dbReference type="PROSITE" id="PS51171">
    <property type="entry name" value="PREPHENATE_DEHYDR_3"/>
    <property type="match status" value="1"/>
</dbReference>
<evidence type="ECO:0000256" key="2">
    <source>
        <dbReference type="ARBA" id="ARBA00013147"/>
    </source>
</evidence>
<dbReference type="SUPFAM" id="SSF55021">
    <property type="entry name" value="ACT-like"/>
    <property type="match status" value="1"/>
</dbReference>
<dbReference type="Gene3D" id="3.40.190.10">
    <property type="entry name" value="Periplasmic binding protein-like II"/>
    <property type="match status" value="2"/>
</dbReference>
<evidence type="ECO:0000259" key="8">
    <source>
        <dbReference type="PROSITE" id="PS51171"/>
    </source>
</evidence>
<name>K1KE81_9BURK</name>
<feature type="domain" description="Prephenate dehydratase" evidence="8">
    <location>
        <begin position="8"/>
        <end position="183"/>
    </location>
</feature>
<dbReference type="RefSeq" id="WP_005437294.1">
    <property type="nucleotide sequence ID" value="NZ_JH815522.1"/>
</dbReference>
<dbReference type="GO" id="GO:0005737">
    <property type="term" value="C:cytoplasm"/>
    <property type="evidence" value="ECO:0007669"/>
    <property type="project" value="TreeGrafter"/>
</dbReference>
<dbReference type="InterPro" id="IPR001086">
    <property type="entry name" value="Preph_deHydtase"/>
</dbReference>
<reference evidence="10 11" key="1">
    <citation type="submission" date="2012-05" db="EMBL/GenBank/DDBJ databases">
        <title>The Genome Sequence of Sutterella wadsworthensis 2_1_59BFAA.</title>
        <authorList>
            <consortium name="The Broad Institute Genome Sequencing Platform"/>
            <person name="Earl A."/>
            <person name="Ward D."/>
            <person name="Feldgarden M."/>
            <person name="Gevers D."/>
            <person name="Daigneault M."/>
            <person name="Strauss J."/>
            <person name="Allen-Vercoe E."/>
            <person name="Walker B."/>
            <person name="Young S.K."/>
            <person name="Zeng Q."/>
            <person name="Gargeya S."/>
            <person name="Fitzgerald M."/>
            <person name="Haas B."/>
            <person name="Abouelleil A."/>
            <person name="Alvarado L."/>
            <person name="Arachchi H.M."/>
            <person name="Berlin A.M."/>
            <person name="Chapman S.B."/>
            <person name="Goldberg J."/>
            <person name="Griggs A."/>
            <person name="Gujja S."/>
            <person name="Hansen M."/>
            <person name="Howarth C."/>
            <person name="Imamovic A."/>
            <person name="Larimer J."/>
            <person name="McCowen C."/>
            <person name="Montmayeur A."/>
            <person name="Murphy C."/>
            <person name="Neiman D."/>
            <person name="Pearson M."/>
            <person name="Priest M."/>
            <person name="Roberts A."/>
            <person name="Saif S."/>
            <person name="Shea T."/>
            <person name="Sisk P."/>
            <person name="Sykes S."/>
            <person name="Wortman J."/>
            <person name="Nusbaum C."/>
            <person name="Birren B."/>
        </authorList>
    </citation>
    <scope>NUCLEOTIDE SEQUENCE [LARGE SCALE GENOMIC DNA]</scope>
    <source>
        <strain evidence="10 11">2_1_59BFAA</strain>
    </source>
</reference>
<dbReference type="CDD" id="cd04905">
    <property type="entry name" value="ACT_CM-PDT"/>
    <property type="match status" value="1"/>
</dbReference>
<evidence type="ECO:0000256" key="4">
    <source>
        <dbReference type="ARBA" id="ARBA00023141"/>
    </source>
</evidence>
<keyword evidence="5" id="KW-0584">Phenylalanine biosynthesis</keyword>
<evidence type="ECO:0000313" key="11">
    <source>
        <dbReference type="Proteomes" id="UP000005835"/>
    </source>
</evidence>
<dbReference type="CDD" id="cd13630">
    <property type="entry name" value="PBP2_PDT_1"/>
    <property type="match status" value="1"/>
</dbReference>
<keyword evidence="3" id="KW-0028">Amino-acid biosynthesis</keyword>
<dbReference type="Pfam" id="PF00800">
    <property type="entry name" value="PDT"/>
    <property type="match status" value="1"/>
</dbReference>
<dbReference type="InterPro" id="IPR045865">
    <property type="entry name" value="ACT-like_dom_sf"/>
</dbReference>
<dbReference type="UniPathway" id="UPA00121">
    <property type="reaction ID" value="UER00345"/>
</dbReference>
<dbReference type="Pfam" id="PF01842">
    <property type="entry name" value="ACT"/>
    <property type="match status" value="1"/>
</dbReference>
<evidence type="ECO:0000256" key="5">
    <source>
        <dbReference type="ARBA" id="ARBA00023222"/>
    </source>
</evidence>
<dbReference type="STRING" id="742823.HMPREF9465_02327"/>
<dbReference type="Proteomes" id="UP000005835">
    <property type="component" value="Unassembled WGS sequence"/>
</dbReference>
<dbReference type="HOGENOM" id="CLU_035008_0_1_4"/>
<organism evidence="10 11">
    <name type="scientific">Sutterella wadsworthensis 2_1_59BFAA</name>
    <dbReference type="NCBI Taxonomy" id="742823"/>
    <lineage>
        <taxon>Bacteria</taxon>
        <taxon>Pseudomonadati</taxon>
        <taxon>Pseudomonadota</taxon>
        <taxon>Betaproteobacteria</taxon>
        <taxon>Burkholderiales</taxon>
        <taxon>Sutterellaceae</taxon>
        <taxon>Sutterella</taxon>
    </lineage>
</organism>
<dbReference type="PANTHER" id="PTHR21022">
    <property type="entry name" value="PREPHENATE DEHYDRATASE P PROTEIN"/>
    <property type="match status" value="1"/>
</dbReference>
<keyword evidence="4" id="KW-0057">Aromatic amino acid biosynthesis</keyword>
<dbReference type="InterPro" id="IPR002912">
    <property type="entry name" value="ACT_dom"/>
</dbReference>
<dbReference type="eggNOG" id="COG0077">
    <property type="taxonomic scope" value="Bacteria"/>
</dbReference>
<sequence length="278" mass="30243">MSSVTDGVVAFLGPAGTFSEQAVRAVFGREAKAIAEPDFDAVLDAVESGEARFGVIAIENNTNGTVTHALDLLLERRLCIVGEVSVPVVHNLLTLEKRLEDVRRVYAHAQALAQCRGWLSRHMPDAERIAVSSNAEGARRASIERGAAGIAAIVAADIYGLRAAAKSIQDGEGNRTRFLVMAREPEMILETPKAFKTSIVFSVPNVPGSLYDMMTPMAENGVQMVRIESRPARNGFWDYNFFIDVEGSVETPGVREALAAMEARTEHWRLLGSYPVVD</sequence>
<comment type="catalytic activity">
    <reaction evidence="7">
        <text>prephenate + H(+) = 3-phenylpyruvate + CO2 + H2O</text>
        <dbReference type="Rhea" id="RHEA:21648"/>
        <dbReference type="ChEBI" id="CHEBI:15377"/>
        <dbReference type="ChEBI" id="CHEBI:15378"/>
        <dbReference type="ChEBI" id="CHEBI:16526"/>
        <dbReference type="ChEBI" id="CHEBI:18005"/>
        <dbReference type="ChEBI" id="CHEBI:29934"/>
        <dbReference type="EC" id="4.2.1.51"/>
    </reaction>
</comment>
<proteinExistence type="predicted"/>
<dbReference type="NCBIfam" id="NF008865">
    <property type="entry name" value="PRK11898.1"/>
    <property type="match status" value="1"/>
</dbReference>
<evidence type="ECO:0000259" key="9">
    <source>
        <dbReference type="PROSITE" id="PS51671"/>
    </source>
</evidence>
<dbReference type="AlphaFoldDB" id="K1KE81"/>
<dbReference type="GO" id="GO:0004664">
    <property type="term" value="F:prephenate dehydratase activity"/>
    <property type="evidence" value="ECO:0007669"/>
    <property type="project" value="UniProtKB-EC"/>
</dbReference>
<gene>
    <name evidence="10" type="ORF">HMPREF9465_02327</name>
</gene>
<evidence type="ECO:0000256" key="1">
    <source>
        <dbReference type="ARBA" id="ARBA00004741"/>
    </source>
</evidence>
<keyword evidence="11" id="KW-1185">Reference proteome</keyword>
<dbReference type="Gene3D" id="3.30.70.260">
    <property type="match status" value="1"/>
</dbReference>